<dbReference type="AlphaFoldDB" id="X6M627"/>
<gene>
    <name evidence="1" type="ORF">RFI_28485</name>
</gene>
<name>X6M627_RETFI</name>
<dbReference type="Proteomes" id="UP000023152">
    <property type="component" value="Unassembled WGS sequence"/>
</dbReference>
<dbReference type="OrthoDB" id="10020599at2759"/>
<dbReference type="EMBL" id="ASPP01024574">
    <property type="protein sequence ID" value="ETO08902.1"/>
    <property type="molecule type" value="Genomic_DNA"/>
</dbReference>
<comment type="caution">
    <text evidence="1">The sequence shown here is derived from an EMBL/GenBank/DDBJ whole genome shotgun (WGS) entry which is preliminary data.</text>
</comment>
<proteinExistence type="predicted"/>
<keyword evidence="2" id="KW-1185">Reference proteome</keyword>
<reference evidence="1 2" key="1">
    <citation type="journal article" date="2013" name="Curr. Biol.">
        <title>The Genome of the Foraminiferan Reticulomyxa filosa.</title>
        <authorList>
            <person name="Glockner G."/>
            <person name="Hulsmann N."/>
            <person name="Schleicher M."/>
            <person name="Noegel A.A."/>
            <person name="Eichinger L."/>
            <person name="Gallinger C."/>
            <person name="Pawlowski J."/>
            <person name="Sierra R."/>
            <person name="Euteneuer U."/>
            <person name="Pillet L."/>
            <person name="Moustafa A."/>
            <person name="Platzer M."/>
            <person name="Groth M."/>
            <person name="Szafranski K."/>
            <person name="Schliwa M."/>
        </authorList>
    </citation>
    <scope>NUCLEOTIDE SEQUENCE [LARGE SCALE GENOMIC DNA]</scope>
</reference>
<evidence type="ECO:0000313" key="2">
    <source>
        <dbReference type="Proteomes" id="UP000023152"/>
    </source>
</evidence>
<sequence>VKNNITVTISQNPTVKKIFIITKNFKKCSDFVLKIFVCLKKRKQFHRLKGSIENAELKQIQEIQTYSNATKKEIETSIQSLKEENTIKIFCQFKSTNSNKISHYHLVEDEITSMIEMDIDEKMSIYPLCDEIIKWISVKRKANIVPKPDIDHSICKNYMPISLLSGVGKLLERIITMILMWYLNENELLQQC</sequence>
<feature type="non-terminal residue" evidence="1">
    <location>
        <position position="1"/>
    </location>
</feature>
<accession>X6M627</accession>
<evidence type="ECO:0000313" key="1">
    <source>
        <dbReference type="EMBL" id="ETO08902.1"/>
    </source>
</evidence>
<protein>
    <submittedName>
        <fullName evidence="1">Uncharacterized protein</fullName>
    </submittedName>
</protein>
<organism evidence="1 2">
    <name type="scientific">Reticulomyxa filosa</name>
    <dbReference type="NCBI Taxonomy" id="46433"/>
    <lineage>
        <taxon>Eukaryota</taxon>
        <taxon>Sar</taxon>
        <taxon>Rhizaria</taxon>
        <taxon>Retaria</taxon>
        <taxon>Foraminifera</taxon>
        <taxon>Monothalamids</taxon>
        <taxon>Reticulomyxidae</taxon>
        <taxon>Reticulomyxa</taxon>
    </lineage>
</organism>